<evidence type="ECO:0000313" key="5">
    <source>
        <dbReference type="EMBL" id="KAH7932325.1"/>
    </source>
</evidence>
<dbReference type="InterPro" id="IPR001841">
    <property type="entry name" value="Znf_RING"/>
</dbReference>
<name>A0A9J6CUI9_RHIMP</name>
<feature type="domain" description="RING-type" evidence="4">
    <location>
        <begin position="119"/>
        <end position="155"/>
    </location>
</feature>
<evidence type="ECO:0000256" key="3">
    <source>
        <dbReference type="PROSITE-ProRule" id="PRU00175"/>
    </source>
</evidence>
<sequence>MEEAPNRDQEIVACGTEENVEQLFKSKEGEYETAVKLRSLSGRSQFHRQTSHSKRSTRQTSHCISVFKPVAPAASTLRRRLRREDPEMAEWEYTLTGFSDFLERRRVNFVEQLPQNRVCAVCGMVPSRSLILPCRHTLCRLCRSQITEQNGCPLDGRQFADADLLLVVLR</sequence>
<dbReference type="AlphaFoldDB" id="A0A9J6CUI9"/>
<gene>
    <name evidence="5" type="ORF">HPB51_029355</name>
</gene>
<dbReference type="Pfam" id="PF13920">
    <property type="entry name" value="zf-C3HC4_3"/>
    <property type="match status" value="1"/>
</dbReference>
<proteinExistence type="predicted"/>
<organism evidence="5 6">
    <name type="scientific">Rhipicephalus microplus</name>
    <name type="common">Cattle tick</name>
    <name type="synonym">Boophilus microplus</name>
    <dbReference type="NCBI Taxonomy" id="6941"/>
    <lineage>
        <taxon>Eukaryota</taxon>
        <taxon>Metazoa</taxon>
        <taxon>Ecdysozoa</taxon>
        <taxon>Arthropoda</taxon>
        <taxon>Chelicerata</taxon>
        <taxon>Arachnida</taxon>
        <taxon>Acari</taxon>
        <taxon>Parasitiformes</taxon>
        <taxon>Ixodida</taxon>
        <taxon>Ixodoidea</taxon>
        <taxon>Ixodidae</taxon>
        <taxon>Rhipicephalinae</taxon>
        <taxon>Rhipicephalus</taxon>
        <taxon>Boophilus</taxon>
    </lineage>
</organism>
<keyword evidence="2" id="KW-0862">Zinc</keyword>
<protein>
    <recommendedName>
        <fullName evidence="4">RING-type domain-containing protein</fullName>
    </recommendedName>
</protein>
<reference evidence="5" key="2">
    <citation type="submission" date="2021-09" db="EMBL/GenBank/DDBJ databases">
        <authorList>
            <person name="Jia N."/>
            <person name="Wang J."/>
            <person name="Shi W."/>
            <person name="Du L."/>
            <person name="Sun Y."/>
            <person name="Zhan W."/>
            <person name="Jiang J."/>
            <person name="Wang Q."/>
            <person name="Zhang B."/>
            <person name="Ji P."/>
            <person name="Sakyi L.B."/>
            <person name="Cui X."/>
            <person name="Yuan T."/>
            <person name="Jiang B."/>
            <person name="Yang W."/>
            <person name="Lam T.T.-Y."/>
            <person name="Chang Q."/>
            <person name="Ding S."/>
            <person name="Wang X."/>
            <person name="Zhu J."/>
            <person name="Ruan X."/>
            <person name="Zhao L."/>
            <person name="Wei J."/>
            <person name="Que T."/>
            <person name="Du C."/>
            <person name="Cheng J."/>
            <person name="Dai P."/>
            <person name="Han X."/>
            <person name="Huang E."/>
            <person name="Gao Y."/>
            <person name="Liu J."/>
            <person name="Shao H."/>
            <person name="Ye R."/>
            <person name="Li L."/>
            <person name="Wei W."/>
            <person name="Wang X."/>
            <person name="Wang C."/>
            <person name="Huo Q."/>
            <person name="Li W."/>
            <person name="Guo W."/>
            <person name="Chen H."/>
            <person name="Chen S."/>
            <person name="Zhou L."/>
            <person name="Zhou L."/>
            <person name="Ni X."/>
            <person name="Tian J."/>
            <person name="Zhou Y."/>
            <person name="Sheng Y."/>
            <person name="Liu T."/>
            <person name="Pan Y."/>
            <person name="Xia L."/>
            <person name="Li J."/>
            <person name="Zhao F."/>
            <person name="Cao W."/>
        </authorList>
    </citation>
    <scope>NUCLEOTIDE SEQUENCE</scope>
    <source>
        <strain evidence="5">Rmic-2018</strain>
        <tissue evidence="5">Larvae</tissue>
    </source>
</reference>
<dbReference type="PROSITE" id="PS50089">
    <property type="entry name" value="ZF_RING_2"/>
    <property type="match status" value="1"/>
</dbReference>
<keyword evidence="1 3" id="KW-0479">Metal-binding</keyword>
<comment type="caution">
    <text evidence="5">The sequence shown here is derived from an EMBL/GenBank/DDBJ whole genome shotgun (WGS) entry which is preliminary data.</text>
</comment>
<evidence type="ECO:0000313" key="6">
    <source>
        <dbReference type="Proteomes" id="UP000821866"/>
    </source>
</evidence>
<dbReference type="InterPro" id="IPR013083">
    <property type="entry name" value="Znf_RING/FYVE/PHD"/>
</dbReference>
<evidence type="ECO:0000256" key="1">
    <source>
        <dbReference type="ARBA" id="ARBA00022771"/>
    </source>
</evidence>
<dbReference type="Gene3D" id="3.30.40.10">
    <property type="entry name" value="Zinc/RING finger domain, C3HC4 (zinc finger)"/>
    <property type="match status" value="1"/>
</dbReference>
<dbReference type="SMART" id="SM00184">
    <property type="entry name" value="RING"/>
    <property type="match status" value="1"/>
</dbReference>
<dbReference type="GO" id="GO:0008270">
    <property type="term" value="F:zinc ion binding"/>
    <property type="evidence" value="ECO:0007669"/>
    <property type="project" value="UniProtKB-KW"/>
</dbReference>
<reference evidence="5" key="1">
    <citation type="journal article" date="2020" name="Cell">
        <title>Large-Scale Comparative Analyses of Tick Genomes Elucidate Their Genetic Diversity and Vector Capacities.</title>
        <authorList>
            <consortium name="Tick Genome and Microbiome Consortium (TIGMIC)"/>
            <person name="Jia N."/>
            <person name="Wang J."/>
            <person name="Shi W."/>
            <person name="Du L."/>
            <person name="Sun Y."/>
            <person name="Zhan W."/>
            <person name="Jiang J.F."/>
            <person name="Wang Q."/>
            <person name="Zhang B."/>
            <person name="Ji P."/>
            <person name="Bell-Sakyi L."/>
            <person name="Cui X.M."/>
            <person name="Yuan T.T."/>
            <person name="Jiang B.G."/>
            <person name="Yang W.F."/>
            <person name="Lam T.T."/>
            <person name="Chang Q.C."/>
            <person name="Ding S.J."/>
            <person name="Wang X.J."/>
            <person name="Zhu J.G."/>
            <person name="Ruan X.D."/>
            <person name="Zhao L."/>
            <person name="Wei J.T."/>
            <person name="Ye R.Z."/>
            <person name="Que T.C."/>
            <person name="Du C.H."/>
            <person name="Zhou Y.H."/>
            <person name="Cheng J.X."/>
            <person name="Dai P.F."/>
            <person name="Guo W.B."/>
            <person name="Han X.H."/>
            <person name="Huang E.J."/>
            <person name="Li L.F."/>
            <person name="Wei W."/>
            <person name="Gao Y.C."/>
            <person name="Liu J.Z."/>
            <person name="Shao H.Z."/>
            <person name="Wang X."/>
            <person name="Wang C.C."/>
            <person name="Yang T.C."/>
            <person name="Huo Q.B."/>
            <person name="Li W."/>
            <person name="Chen H.Y."/>
            <person name="Chen S.E."/>
            <person name="Zhou L.G."/>
            <person name="Ni X.B."/>
            <person name="Tian J.H."/>
            <person name="Sheng Y."/>
            <person name="Liu T."/>
            <person name="Pan Y.S."/>
            <person name="Xia L.Y."/>
            <person name="Li J."/>
            <person name="Zhao F."/>
            <person name="Cao W.C."/>
        </authorList>
    </citation>
    <scope>NUCLEOTIDE SEQUENCE</scope>
    <source>
        <strain evidence="5">Rmic-2018</strain>
    </source>
</reference>
<accession>A0A9J6CUI9</accession>
<evidence type="ECO:0000256" key="2">
    <source>
        <dbReference type="ARBA" id="ARBA00022833"/>
    </source>
</evidence>
<dbReference type="EMBL" id="JABSTU010006776">
    <property type="protein sequence ID" value="KAH7932325.1"/>
    <property type="molecule type" value="Genomic_DNA"/>
</dbReference>
<keyword evidence="6" id="KW-1185">Reference proteome</keyword>
<dbReference type="SUPFAM" id="SSF57850">
    <property type="entry name" value="RING/U-box"/>
    <property type="match status" value="1"/>
</dbReference>
<evidence type="ECO:0000259" key="4">
    <source>
        <dbReference type="PROSITE" id="PS50089"/>
    </source>
</evidence>
<dbReference type="Proteomes" id="UP000821866">
    <property type="component" value="Unassembled WGS sequence"/>
</dbReference>
<keyword evidence="1 3" id="KW-0863">Zinc-finger</keyword>